<name>A0A5D0N9H0_9ACTN</name>
<proteinExistence type="predicted"/>
<dbReference type="Proteomes" id="UP000323380">
    <property type="component" value="Unassembled WGS sequence"/>
</dbReference>
<dbReference type="AlphaFoldDB" id="A0A5D0N9H0"/>
<accession>A0A5D0N9H0</accession>
<evidence type="ECO:0000313" key="3">
    <source>
        <dbReference type="Proteomes" id="UP000323380"/>
    </source>
</evidence>
<keyword evidence="3" id="KW-1185">Reference proteome</keyword>
<evidence type="ECO:0000256" key="1">
    <source>
        <dbReference type="SAM" id="MobiDB-lite"/>
    </source>
</evidence>
<feature type="compositionally biased region" description="Low complexity" evidence="1">
    <location>
        <begin position="125"/>
        <end position="137"/>
    </location>
</feature>
<feature type="compositionally biased region" description="Basic and acidic residues" evidence="1">
    <location>
        <begin position="41"/>
        <end position="60"/>
    </location>
</feature>
<protein>
    <submittedName>
        <fullName evidence="2">Uncharacterized protein</fullName>
    </submittedName>
</protein>
<feature type="region of interest" description="Disordered" evidence="1">
    <location>
        <begin position="125"/>
        <end position="146"/>
    </location>
</feature>
<comment type="caution">
    <text evidence="2">The sequence shown here is derived from an EMBL/GenBank/DDBJ whole genome shotgun (WGS) entry which is preliminary data.</text>
</comment>
<dbReference type="EMBL" id="VSFG01000012">
    <property type="protein sequence ID" value="TYB40971.1"/>
    <property type="molecule type" value="Genomic_DNA"/>
</dbReference>
<reference evidence="2 3" key="1">
    <citation type="submission" date="2019-08" db="EMBL/GenBank/DDBJ databases">
        <title>Actinomadura sp. nov. CYP1-5 isolated from mountain soil.</title>
        <authorList>
            <person name="Songsumanus A."/>
            <person name="Kuncharoen N."/>
            <person name="Kudo T."/>
            <person name="Yuki M."/>
            <person name="Igarashi Y."/>
            <person name="Tanasupawat S."/>
        </authorList>
    </citation>
    <scope>NUCLEOTIDE SEQUENCE [LARGE SCALE GENOMIC DNA]</scope>
    <source>
        <strain evidence="2 3">JCM 14158</strain>
    </source>
</reference>
<evidence type="ECO:0000313" key="2">
    <source>
        <dbReference type="EMBL" id="TYB40971.1"/>
    </source>
</evidence>
<gene>
    <name evidence="2" type="ORF">FXF69_38915</name>
</gene>
<sequence length="146" mass="15763">MLNEALAALAASAGTGVVTAMVTDGWQQVRMRVVKVLGRGDPGEEQRQETRLERARREVIEAPEEQAEDVRQRQGEAWRTRFEDLLEDRPEAEGSLRELVTFLSEHAGPAAGAVQVNARASGNAQQAVQGQGVQTNTFNAPPAASS</sequence>
<dbReference type="RefSeq" id="WP_067898859.1">
    <property type="nucleotide sequence ID" value="NZ_VSFG01000012.1"/>
</dbReference>
<feature type="region of interest" description="Disordered" evidence="1">
    <location>
        <begin position="40"/>
        <end position="75"/>
    </location>
</feature>
<dbReference type="STRING" id="1220554.GCA_001552135_05988"/>
<organism evidence="2 3">
    <name type="scientific">Actinomadura chibensis</name>
    <dbReference type="NCBI Taxonomy" id="392828"/>
    <lineage>
        <taxon>Bacteria</taxon>
        <taxon>Bacillati</taxon>
        <taxon>Actinomycetota</taxon>
        <taxon>Actinomycetes</taxon>
        <taxon>Streptosporangiales</taxon>
        <taxon>Thermomonosporaceae</taxon>
        <taxon>Actinomadura</taxon>
    </lineage>
</organism>